<feature type="transmembrane region" description="Helical" evidence="5">
    <location>
        <begin position="156"/>
        <end position="178"/>
    </location>
</feature>
<feature type="transmembrane region" description="Helical" evidence="5">
    <location>
        <begin position="119"/>
        <end position="136"/>
    </location>
</feature>
<name>A0A072NXZ8_9EURO</name>
<comment type="caution">
    <text evidence="6">The sequence shown here is derived from an EMBL/GenBank/DDBJ whole genome shotgun (WGS) entry which is preliminary data.</text>
</comment>
<feature type="transmembrane region" description="Helical" evidence="5">
    <location>
        <begin position="19"/>
        <end position="38"/>
    </location>
</feature>
<proteinExistence type="predicted"/>
<evidence type="ECO:0000256" key="1">
    <source>
        <dbReference type="ARBA" id="ARBA00004141"/>
    </source>
</evidence>
<dbReference type="RefSeq" id="XP_013255086.1">
    <property type="nucleotide sequence ID" value="XM_013399632.1"/>
</dbReference>
<feature type="transmembrane region" description="Helical" evidence="5">
    <location>
        <begin position="45"/>
        <end position="67"/>
    </location>
</feature>
<dbReference type="PANTHER" id="PTHR31465:SF1">
    <property type="entry name" value="PROTEIN RTA1-RELATED"/>
    <property type="match status" value="1"/>
</dbReference>
<gene>
    <name evidence="6" type="ORF">A1O9_11338</name>
</gene>
<keyword evidence="4 5" id="KW-0472">Membrane</keyword>
<evidence type="ECO:0000256" key="2">
    <source>
        <dbReference type="ARBA" id="ARBA00022692"/>
    </source>
</evidence>
<evidence type="ECO:0000313" key="7">
    <source>
        <dbReference type="Proteomes" id="UP000027920"/>
    </source>
</evidence>
<dbReference type="Proteomes" id="UP000027920">
    <property type="component" value="Unassembled WGS sequence"/>
</dbReference>
<sequence length="286" mass="32272">MADTAAGYNFQLYRYTPSLPAAVISLSVFAILTGLHTWRLVRARAFYFISFTVGGIFQTIGYGGRIWSHYDKLVIGGFVIQAILILIAPALYAASIYMILGRLISTLRGEHLSLVPVRWITRIFVIGDVISFSLQAGGGGIQAGGTLQLYETGEKIIIAGLFCQILIFGFFVATSVLFHHRLIQRPTPKAMSNSIPWRRYFHVLYITSGLILVRSVFRVVEYLQGNDGYLISHEVFLYVFDTILMATVMVIFLVYYIEHLQGANFRKSEAVRETLDSEDYEVEELR</sequence>
<evidence type="ECO:0000256" key="4">
    <source>
        <dbReference type="ARBA" id="ARBA00023136"/>
    </source>
</evidence>
<feature type="transmembrane region" description="Helical" evidence="5">
    <location>
        <begin position="237"/>
        <end position="257"/>
    </location>
</feature>
<organism evidence="6 7">
    <name type="scientific">Exophiala aquamarina CBS 119918</name>
    <dbReference type="NCBI Taxonomy" id="1182545"/>
    <lineage>
        <taxon>Eukaryota</taxon>
        <taxon>Fungi</taxon>
        <taxon>Dikarya</taxon>
        <taxon>Ascomycota</taxon>
        <taxon>Pezizomycotina</taxon>
        <taxon>Eurotiomycetes</taxon>
        <taxon>Chaetothyriomycetidae</taxon>
        <taxon>Chaetothyriales</taxon>
        <taxon>Herpotrichiellaceae</taxon>
        <taxon>Exophiala</taxon>
    </lineage>
</organism>
<dbReference type="InterPro" id="IPR007568">
    <property type="entry name" value="RTA1"/>
</dbReference>
<dbReference type="OrthoDB" id="3358017at2759"/>
<dbReference type="GO" id="GO:0016020">
    <property type="term" value="C:membrane"/>
    <property type="evidence" value="ECO:0007669"/>
    <property type="project" value="UniProtKB-SubCell"/>
</dbReference>
<dbReference type="Pfam" id="PF04479">
    <property type="entry name" value="RTA1"/>
    <property type="match status" value="1"/>
</dbReference>
<evidence type="ECO:0000313" key="6">
    <source>
        <dbReference type="EMBL" id="KEF52496.1"/>
    </source>
</evidence>
<keyword evidence="3 5" id="KW-1133">Transmembrane helix</keyword>
<dbReference type="STRING" id="1182545.A0A072NXZ8"/>
<keyword evidence="2 5" id="KW-0812">Transmembrane</keyword>
<protein>
    <recommendedName>
        <fullName evidence="8">RTA1 like protein</fullName>
    </recommendedName>
</protein>
<evidence type="ECO:0000256" key="5">
    <source>
        <dbReference type="SAM" id="Phobius"/>
    </source>
</evidence>
<feature type="transmembrane region" description="Helical" evidence="5">
    <location>
        <begin position="199"/>
        <end position="217"/>
    </location>
</feature>
<accession>A0A072NXZ8</accession>
<keyword evidence="7" id="KW-1185">Reference proteome</keyword>
<evidence type="ECO:0000256" key="3">
    <source>
        <dbReference type="ARBA" id="ARBA00022989"/>
    </source>
</evidence>
<feature type="transmembrane region" description="Helical" evidence="5">
    <location>
        <begin position="73"/>
        <end position="99"/>
    </location>
</feature>
<dbReference type="GeneID" id="25286237"/>
<dbReference type="PANTHER" id="PTHR31465">
    <property type="entry name" value="PROTEIN RTA1-RELATED"/>
    <property type="match status" value="1"/>
</dbReference>
<evidence type="ECO:0008006" key="8">
    <source>
        <dbReference type="Google" id="ProtNLM"/>
    </source>
</evidence>
<reference evidence="6 7" key="1">
    <citation type="submission" date="2013-03" db="EMBL/GenBank/DDBJ databases">
        <title>The Genome Sequence of Exophiala aquamarina CBS 119918.</title>
        <authorList>
            <consortium name="The Broad Institute Genomics Platform"/>
            <person name="Cuomo C."/>
            <person name="de Hoog S."/>
            <person name="Gorbushina A."/>
            <person name="Walker B."/>
            <person name="Young S.K."/>
            <person name="Zeng Q."/>
            <person name="Gargeya S."/>
            <person name="Fitzgerald M."/>
            <person name="Haas B."/>
            <person name="Abouelleil A."/>
            <person name="Allen A.W."/>
            <person name="Alvarado L."/>
            <person name="Arachchi H.M."/>
            <person name="Berlin A.M."/>
            <person name="Chapman S.B."/>
            <person name="Gainer-Dewar J."/>
            <person name="Goldberg J."/>
            <person name="Griggs A."/>
            <person name="Gujja S."/>
            <person name="Hansen M."/>
            <person name="Howarth C."/>
            <person name="Imamovic A."/>
            <person name="Ireland A."/>
            <person name="Larimer J."/>
            <person name="McCowan C."/>
            <person name="Murphy C."/>
            <person name="Pearson M."/>
            <person name="Poon T.W."/>
            <person name="Priest M."/>
            <person name="Roberts A."/>
            <person name="Saif S."/>
            <person name="Shea T."/>
            <person name="Sisk P."/>
            <person name="Sykes S."/>
            <person name="Wortman J."/>
            <person name="Nusbaum C."/>
            <person name="Birren B."/>
        </authorList>
    </citation>
    <scope>NUCLEOTIDE SEQUENCE [LARGE SCALE GENOMIC DNA]</scope>
    <source>
        <strain evidence="6 7">CBS 119918</strain>
    </source>
</reference>
<comment type="subcellular location">
    <subcellularLocation>
        <location evidence="1">Membrane</location>
        <topology evidence="1">Multi-pass membrane protein</topology>
    </subcellularLocation>
</comment>
<dbReference type="AlphaFoldDB" id="A0A072NXZ8"/>
<dbReference type="EMBL" id="AMGV01000017">
    <property type="protein sequence ID" value="KEF52496.1"/>
    <property type="molecule type" value="Genomic_DNA"/>
</dbReference>
<dbReference type="HOGENOM" id="CLU_033465_3_1_1"/>
<dbReference type="VEuPathDB" id="FungiDB:A1O9_11338"/>